<name>A0AAD7JVD8_9AGAR</name>
<keyword evidence="2" id="KW-1185">Reference proteome</keyword>
<evidence type="ECO:0000313" key="1">
    <source>
        <dbReference type="EMBL" id="KAJ7772574.1"/>
    </source>
</evidence>
<gene>
    <name evidence="1" type="ORF">DFH07DRAFT_733658</name>
</gene>
<organism evidence="1 2">
    <name type="scientific">Mycena maculata</name>
    <dbReference type="NCBI Taxonomy" id="230809"/>
    <lineage>
        <taxon>Eukaryota</taxon>
        <taxon>Fungi</taxon>
        <taxon>Dikarya</taxon>
        <taxon>Basidiomycota</taxon>
        <taxon>Agaricomycotina</taxon>
        <taxon>Agaricomycetes</taxon>
        <taxon>Agaricomycetidae</taxon>
        <taxon>Agaricales</taxon>
        <taxon>Marasmiineae</taxon>
        <taxon>Mycenaceae</taxon>
        <taxon>Mycena</taxon>
    </lineage>
</organism>
<evidence type="ECO:0000313" key="2">
    <source>
        <dbReference type="Proteomes" id="UP001215280"/>
    </source>
</evidence>
<comment type="caution">
    <text evidence="1">The sequence shown here is derived from an EMBL/GenBank/DDBJ whole genome shotgun (WGS) entry which is preliminary data.</text>
</comment>
<reference evidence="1" key="1">
    <citation type="submission" date="2023-03" db="EMBL/GenBank/DDBJ databases">
        <title>Massive genome expansion in bonnet fungi (Mycena s.s.) driven by repeated elements and novel gene families across ecological guilds.</title>
        <authorList>
            <consortium name="Lawrence Berkeley National Laboratory"/>
            <person name="Harder C.B."/>
            <person name="Miyauchi S."/>
            <person name="Viragh M."/>
            <person name="Kuo A."/>
            <person name="Thoen E."/>
            <person name="Andreopoulos B."/>
            <person name="Lu D."/>
            <person name="Skrede I."/>
            <person name="Drula E."/>
            <person name="Henrissat B."/>
            <person name="Morin E."/>
            <person name="Kohler A."/>
            <person name="Barry K."/>
            <person name="LaButti K."/>
            <person name="Morin E."/>
            <person name="Salamov A."/>
            <person name="Lipzen A."/>
            <person name="Mereny Z."/>
            <person name="Hegedus B."/>
            <person name="Baldrian P."/>
            <person name="Stursova M."/>
            <person name="Weitz H."/>
            <person name="Taylor A."/>
            <person name="Grigoriev I.V."/>
            <person name="Nagy L.G."/>
            <person name="Martin F."/>
            <person name="Kauserud H."/>
        </authorList>
    </citation>
    <scope>NUCLEOTIDE SEQUENCE</scope>
    <source>
        <strain evidence="1">CBHHK188m</strain>
    </source>
</reference>
<protein>
    <submittedName>
        <fullName evidence="1">Uncharacterized protein</fullName>
    </submittedName>
</protein>
<dbReference type="EMBL" id="JARJLG010000019">
    <property type="protein sequence ID" value="KAJ7772574.1"/>
    <property type="molecule type" value="Genomic_DNA"/>
</dbReference>
<proteinExistence type="predicted"/>
<accession>A0AAD7JVD8</accession>
<dbReference type="AlphaFoldDB" id="A0AAD7JVD8"/>
<sequence length="75" mass="8178">MALTFCSAPATTVGGERSFSEGCNQCGRNQESMSSQIFREQMSVGSWCEAPFFNMDTAEQIIVNHTHTLHGSSSN</sequence>
<dbReference type="Proteomes" id="UP001215280">
    <property type="component" value="Unassembled WGS sequence"/>
</dbReference>